<dbReference type="Proteomes" id="UP000799444">
    <property type="component" value="Unassembled WGS sequence"/>
</dbReference>
<dbReference type="OrthoDB" id="4456803at2759"/>
<accession>A0A9P4QUK3</accession>
<dbReference type="AlphaFoldDB" id="A0A9P4QUK3"/>
<keyword evidence="3" id="KW-1185">Reference proteome</keyword>
<reference evidence="2" key="1">
    <citation type="journal article" date="2020" name="Stud. Mycol.">
        <title>101 Dothideomycetes genomes: a test case for predicting lifestyles and emergence of pathogens.</title>
        <authorList>
            <person name="Haridas S."/>
            <person name="Albert R."/>
            <person name="Binder M."/>
            <person name="Bloem J."/>
            <person name="Labutti K."/>
            <person name="Salamov A."/>
            <person name="Andreopoulos B."/>
            <person name="Baker S."/>
            <person name="Barry K."/>
            <person name="Bills G."/>
            <person name="Bluhm B."/>
            <person name="Cannon C."/>
            <person name="Castanera R."/>
            <person name="Culley D."/>
            <person name="Daum C."/>
            <person name="Ezra D."/>
            <person name="Gonzalez J."/>
            <person name="Henrissat B."/>
            <person name="Kuo A."/>
            <person name="Liang C."/>
            <person name="Lipzen A."/>
            <person name="Lutzoni F."/>
            <person name="Magnuson J."/>
            <person name="Mondo S."/>
            <person name="Nolan M."/>
            <person name="Ohm R."/>
            <person name="Pangilinan J."/>
            <person name="Park H.-J."/>
            <person name="Ramirez L."/>
            <person name="Alfaro M."/>
            <person name="Sun H."/>
            <person name="Tritt A."/>
            <person name="Yoshinaga Y."/>
            <person name="Zwiers L.-H."/>
            <person name="Turgeon B."/>
            <person name="Goodwin S."/>
            <person name="Spatafora J."/>
            <person name="Crous P."/>
            <person name="Grigoriev I."/>
        </authorList>
    </citation>
    <scope>NUCLEOTIDE SEQUENCE</scope>
    <source>
        <strain evidence="2">CBS 125425</strain>
    </source>
</reference>
<sequence>MHILKALFVVNSTLSYVSGQALVVTADWYPLFVVADIPIEAINTVLHKATIEWKKHNQGEGDPLFQNRWVLIEAPNQTTFQKPSTGPLEHFQSEFIGATIEELVQFAEQNLGKREGAMGRGNASRLDHITNEIFGVLDTRTAEDGTLIFVSSDLISAEEEARMRWVWGNGSRRDEALLRYSNWSHEFPDATDADVAILARDVEQPLQNVILSDELGVPNQDAVLGLSNYSTTSEVSESEREKVGQWYDNVATNGREVWIGIRLPADDALWNIYGIFFRGGVDFLMYPENDFDETGAMQMTLEMAMAMEGH</sequence>
<keyword evidence="1" id="KW-0732">Signal</keyword>
<feature type="chain" id="PRO_5040359310" evidence="1">
    <location>
        <begin position="20"/>
        <end position="310"/>
    </location>
</feature>
<gene>
    <name evidence="2" type="ORF">EJ04DRAFT_579295</name>
</gene>
<feature type="signal peptide" evidence="1">
    <location>
        <begin position="1"/>
        <end position="19"/>
    </location>
</feature>
<proteinExistence type="predicted"/>
<evidence type="ECO:0000313" key="2">
    <source>
        <dbReference type="EMBL" id="KAF2731231.1"/>
    </source>
</evidence>
<name>A0A9P4QUK3_9PLEO</name>
<evidence type="ECO:0000256" key="1">
    <source>
        <dbReference type="SAM" id="SignalP"/>
    </source>
</evidence>
<evidence type="ECO:0000313" key="3">
    <source>
        <dbReference type="Proteomes" id="UP000799444"/>
    </source>
</evidence>
<protein>
    <submittedName>
        <fullName evidence="2">Uncharacterized protein</fullName>
    </submittedName>
</protein>
<dbReference type="EMBL" id="ML996200">
    <property type="protein sequence ID" value="KAF2731231.1"/>
    <property type="molecule type" value="Genomic_DNA"/>
</dbReference>
<comment type="caution">
    <text evidence="2">The sequence shown here is derived from an EMBL/GenBank/DDBJ whole genome shotgun (WGS) entry which is preliminary data.</text>
</comment>
<organism evidence="2 3">
    <name type="scientific">Polyplosphaeria fusca</name>
    <dbReference type="NCBI Taxonomy" id="682080"/>
    <lineage>
        <taxon>Eukaryota</taxon>
        <taxon>Fungi</taxon>
        <taxon>Dikarya</taxon>
        <taxon>Ascomycota</taxon>
        <taxon>Pezizomycotina</taxon>
        <taxon>Dothideomycetes</taxon>
        <taxon>Pleosporomycetidae</taxon>
        <taxon>Pleosporales</taxon>
        <taxon>Tetraplosphaeriaceae</taxon>
        <taxon>Polyplosphaeria</taxon>
    </lineage>
</organism>